<keyword evidence="2" id="KW-0805">Transcription regulation</keyword>
<dbReference type="Proteomes" id="UP000190367">
    <property type="component" value="Unassembled WGS sequence"/>
</dbReference>
<dbReference type="SUPFAM" id="SSF88946">
    <property type="entry name" value="Sigma2 domain of RNA polymerase sigma factors"/>
    <property type="match status" value="1"/>
</dbReference>
<evidence type="ECO:0000313" key="8">
    <source>
        <dbReference type="Proteomes" id="UP000190367"/>
    </source>
</evidence>
<evidence type="ECO:0000259" key="6">
    <source>
        <dbReference type="Pfam" id="PF08281"/>
    </source>
</evidence>
<accession>A0A1T4SW56</accession>
<feature type="domain" description="RNA polymerase sigma factor 70 region 4 type 2" evidence="6">
    <location>
        <begin position="124"/>
        <end position="173"/>
    </location>
</feature>
<dbReference type="EMBL" id="FUWZ01000003">
    <property type="protein sequence ID" value="SKA32495.1"/>
    <property type="molecule type" value="Genomic_DNA"/>
</dbReference>
<keyword evidence="8" id="KW-1185">Reference proteome</keyword>
<keyword evidence="3" id="KW-0731">Sigma factor</keyword>
<reference evidence="8" key="1">
    <citation type="submission" date="2017-02" db="EMBL/GenBank/DDBJ databases">
        <authorList>
            <person name="Varghese N."/>
            <person name="Submissions S."/>
        </authorList>
    </citation>
    <scope>NUCLEOTIDE SEQUENCE [LARGE SCALE GENOMIC DNA]</scope>
    <source>
        <strain evidence="8">DSM 22224</strain>
    </source>
</reference>
<dbReference type="Gene3D" id="1.10.10.10">
    <property type="entry name" value="Winged helix-like DNA-binding domain superfamily/Winged helix DNA-binding domain"/>
    <property type="match status" value="1"/>
</dbReference>
<dbReference type="STRING" id="634771.SAMN04488128_103677"/>
<dbReference type="PANTHER" id="PTHR43133">
    <property type="entry name" value="RNA POLYMERASE ECF-TYPE SIGMA FACTO"/>
    <property type="match status" value="1"/>
</dbReference>
<dbReference type="SUPFAM" id="SSF88659">
    <property type="entry name" value="Sigma3 and sigma4 domains of RNA polymerase sigma factors"/>
    <property type="match status" value="1"/>
</dbReference>
<name>A0A1T4SW56_9BACT</name>
<sequence>MSSMPSETVICERLAAGDGDAFTWLYEHYQPKLFLFVFPLTGFSRQDTDEVVQDIFVKLWLRKETLVTVQSLQAYLFMMAKNRLYDLRMAAARQLKARDVLAQQQEDAHTDVQEKVQFNEYHEIARKAIARLTPQRRRIFLLRNESGLSLDDIATELHISKFAVKKQLYEAVRDVKTYLKKHAGLDAALLALIFTSLK</sequence>
<dbReference type="PANTHER" id="PTHR43133:SF46">
    <property type="entry name" value="RNA POLYMERASE SIGMA-70 FACTOR ECF SUBFAMILY"/>
    <property type="match status" value="1"/>
</dbReference>
<gene>
    <name evidence="7" type="ORF">SAMN04488128_103677</name>
</gene>
<dbReference type="GO" id="GO:0006352">
    <property type="term" value="P:DNA-templated transcription initiation"/>
    <property type="evidence" value="ECO:0007669"/>
    <property type="project" value="InterPro"/>
</dbReference>
<dbReference type="GO" id="GO:0003677">
    <property type="term" value="F:DNA binding"/>
    <property type="evidence" value="ECO:0007669"/>
    <property type="project" value="InterPro"/>
</dbReference>
<dbReference type="InterPro" id="IPR013325">
    <property type="entry name" value="RNA_pol_sigma_r2"/>
</dbReference>
<protein>
    <submittedName>
        <fullName evidence="7">RNA polymerase sigma-70 factor, ECF subfamily</fullName>
    </submittedName>
</protein>
<organism evidence="7 8">
    <name type="scientific">Chitinophaga eiseniae</name>
    <dbReference type="NCBI Taxonomy" id="634771"/>
    <lineage>
        <taxon>Bacteria</taxon>
        <taxon>Pseudomonadati</taxon>
        <taxon>Bacteroidota</taxon>
        <taxon>Chitinophagia</taxon>
        <taxon>Chitinophagales</taxon>
        <taxon>Chitinophagaceae</taxon>
        <taxon>Chitinophaga</taxon>
    </lineage>
</organism>
<evidence type="ECO:0000256" key="4">
    <source>
        <dbReference type="ARBA" id="ARBA00023163"/>
    </source>
</evidence>
<keyword evidence="4" id="KW-0804">Transcription</keyword>
<evidence type="ECO:0000313" key="7">
    <source>
        <dbReference type="EMBL" id="SKA32495.1"/>
    </source>
</evidence>
<dbReference type="AlphaFoldDB" id="A0A1T4SW56"/>
<evidence type="ECO:0000256" key="2">
    <source>
        <dbReference type="ARBA" id="ARBA00023015"/>
    </source>
</evidence>
<dbReference type="GO" id="GO:0016987">
    <property type="term" value="F:sigma factor activity"/>
    <property type="evidence" value="ECO:0007669"/>
    <property type="project" value="UniProtKB-KW"/>
</dbReference>
<dbReference type="InterPro" id="IPR013324">
    <property type="entry name" value="RNA_pol_sigma_r3/r4-like"/>
</dbReference>
<dbReference type="NCBIfam" id="TIGR02937">
    <property type="entry name" value="sigma70-ECF"/>
    <property type="match status" value="1"/>
</dbReference>
<evidence type="ECO:0000256" key="1">
    <source>
        <dbReference type="ARBA" id="ARBA00010641"/>
    </source>
</evidence>
<dbReference type="InterPro" id="IPR007627">
    <property type="entry name" value="RNA_pol_sigma70_r2"/>
</dbReference>
<dbReference type="Pfam" id="PF08281">
    <property type="entry name" value="Sigma70_r4_2"/>
    <property type="match status" value="1"/>
</dbReference>
<dbReference type="Pfam" id="PF04542">
    <property type="entry name" value="Sigma70_r2"/>
    <property type="match status" value="1"/>
</dbReference>
<evidence type="ECO:0000256" key="3">
    <source>
        <dbReference type="ARBA" id="ARBA00023082"/>
    </source>
</evidence>
<dbReference type="InterPro" id="IPR036388">
    <property type="entry name" value="WH-like_DNA-bd_sf"/>
</dbReference>
<evidence type="ECO:0000259" key="5">
    <source>
        <dbReference type="Pfam" id="PF04542"/>
    </source>
</evidence>
<comment type="similarity">
    <text evidence="1">Belongs to the sigma-70 factor family. ECF subfamily.</text>
</comment>
<dbReference type="Gene3D" id="1.10.1740.10">
    <property type="match status" value="1"/>
</dbReference>
<dbReference type="InterPro" id="IPR013249">
    <property type="entry name" value="RNA_pol_sigma70_r4_t2"/>
</dbReference>
<proteinExistence type="inferred from homology"/>
<feature type="domain" description="RNA polymerase sigma-70 region 2" evidence="5">
    <location>
        <begin position="25"/>
        <end position="92"/>
    </location>
</feature>
<dbReference type="InterPro" id="IPR039425">
    <property type="entry name" value="RNA_pol_sigma-70-like"/>
</dbReference>
<dbReference type="InterPro" id="IPR014284">
    <property type="entry name" value="RNA_pol_sigma-70_dom"/>
</dbReference>